<dbReference type="AlphaFoldDB" id="A0A0F9VL92"/>
<evidence type="ECO:0000313" key="1">
    <source>
        <dbReference type="EMBL" id="KKO00653.1"/>
    </source>
</evidence>
<reference evidence="1" key="1">
    <citation type="journal article" date="2015" name="Nature">
        <title>Complex archaea that bridge the gap between prokaryotes and eukaryotes.</title>
        <authorList>
            <person name="Spang A."/>
            <person name="Saw J.H."/>
            <person name="Jorgensen S.L."/>
            <person name="Zaremba-Niedzwiedzka K."/>
            <person name="Martijn J."/>
            <person name="Lind A.E."/>
            <person name="van Eijk R."/>
            <person name="Schleper C."/>
            <person name="Guy L."/>
            <person name="Ettema T.J."/>
        </authorList>
    </citation>
    <scope>NUCLEOTIDE SEQUENCE</scope>
</reference>
<protein>
    <recommendedName>
        <fullName evidence="2">Glycosyl hydrolase family 32 N-terminal domain-containing protein</fullName>
    </recommendedName>
</protein>
<comment type="caution">
    <text evidence="1">The sequence shown here is derived from an EMBL/GenBank/DDBJ whole genome shotgun (WGS) entry which is preliminary data.</text>
</comment>
<accession>A0A0F9VL92</accession>
<dbReference type="SUPFAM" id="SSF75005">
    <property type="entry name" value="Arabinanase/levansucrase/invertase"/>
    <property type="match status" value="2"/>
</dbReference>
<name>A0A0F9VL92_9ZZZZ</name>
<proteinExistence type="predicted"/>
<dbReference type="InterPro" id="IPR023296">
    <property type="entry name" value="Glyco_hydro_beta-prop_sf"/>
</dbReference>
<dbReference type="Gene3D" id="2.115.10.20">
    <property type="entry name" value="Glycosyl hydrolase domain, family 43"/>
    <property type="match status" value="3"/>
</dbReference>
<organism evidence="1">
    <name type="scientific">marine sediment metagenome</name>
    <dbReference type="NCBI Taxonomy" id="412755"/>
    <lineage>
        <taxon>unclassified sequences</taxon>
        <taxon>metagenomes</taxon>
        <taxon>ecological metagenomes</taxon>
    </lineage>
</organism>
<sequence>MRGPIRPAKREILPFEVFASFKRIEKGNPIIACGPPQWAAATHGIVVGDTLHYIWARNQNNRWVLMHSTAPVSRPWEVEHDPRNPILQPSADGFDDKSVEYPFPFRNPADGTFYMYYRGEGHNAPEQTGLLVSDGDLGKWRRVGTTPVILADTDHERWGATHPSVAVVGDTIHIVYTGRPTGSCEEGVTICHATAPTSDPANVTKNPANPVFTGTGQPWDSFGVREAELFVGPEYIHMLYGGCDGKTCRIGHVRTRDFRAFEPSPLNPVFVPDEDPDAWDCDGVLTPQVIKVGDTYTMIYAGRKGNEWQTGLAIARPSAE</sequence>
<evidence type="ECO:0008006" key="2">
    <source>
        <dbReference type="Google" id="ProtNLM"/>
    </source>
</evidence>
<gene>
    <name evidence="1" type="ORF">LCGC14_0124270</name>
</gene>
<dbReference type="EMBL" id="LAZR01000039">
    <property type="protein sequence ID" value="KKO00653.1"/>
    <property type="molecule type" value="Genomic_DNA"/>
</dbReference>